<accession>A0ABV7BX48</accession>
<name>A0ABV7BX48_9PROT</name>
<reference evidence="2" key="1">
    <citation type="journal article" date="2019" name="Int. J. Syst. Evol. Microbiol.">
        <title>The Global Catalogue of Microorganisms (GCM) 10K type strain sequencing project: providing services to taxonomists for standard genome sequencing and annotation.</title>
        <authorList>
            <consortium name="The Broad Institute Genomics Platform"/>
            <consortium name="The Broad Institute Genome Sequencing Center for Infectious Disease"/>
            <person name="Wu L."/>
            <person name="Ma J."/>
        </authorList>
    </citation>
    <scope>NUCLEOTIDE SEQUENCE [LARGE SCALE GENOMIC DNA]</scope>
    <source>
        <strain evidence="2">CGMCC 1.16855</strain>
    </source>
</reference>
<dbReference type="Proteomes" id="UP001595420">
    <property type="component" value="Unassembled WGS sequence"/>
</dbReference>
<organism evidence="1 2">
    <name type="scientific">Falsiroseomonas tokyonensis</name>
    <dbReference type="NCBI Taxonomy" id="430521"/>
    <lineage>
        <taxon>Bacteria</taxon>
        <taxon>Pseudomonadati</taxon>
        <taxon>Pseudomonadota</taxon>
        <taxon>Alphaproteobacteria</taxon>
        <taxon>Acetobacterales</taxon>
        <taxon>Roseomonadaceae</taxon>
        <taxon>Falsiroseomonas</taxon>
    </lineage>
</organism>
<comment type="caution">
    <text evidence="1">The sequence shown here is derived from an EMBL/GenBank/DDBJ whole genome shotgun (WGS) entry which is preliminary data.</text>
</comment>
<evidence type="ECO:0000313" key="1">
    <source>
        <dbReference type="EMBL" id="MFC3001913.1"/>
    </source>
</evidence>
<sequence length="239" mass="25020">MPRMNNLPEKPGSQAVAAFLQKVASMPAVAPAPGTAGRLIFAMDATASRQPSWDRACHLQAEMFGAVGEVGRLAVSLAYFRGFREFAATPFLTNAQDLARRMTGVTCLGGQTQVERLLRHALEETQRHKVNALVFIGDAFEEDVDAACHLAGQLGLRGTPAFCFQEGADPVARNALRQVAKLSGGAWAPFDAGSATALRDLLRAVAVFATGGRPALLRLGGSVAQGIAGQLPAPAARGG</sequence>
<gene>
    <name evidence="1" type="ORF">ACFOD3_18565</name>
</gene>
<keyword evidence="2" id="KW-1185">Reference proteome</keyword>
<dbReference type="SUPFAM" id="SSF53300">
    <property type="entry name" value="vWA-like"/>
    <property type="match status" value="1"/>
</dbReference>
<evidence type="ECO:0000313" key="2">
    <source>
        <dbReference type="Proteomes" id="UP001595420"/>
    </source>
</evidence>
<dbReference type="EMBL" id="JBHRSB010000005">
    <property type="protein sequence ID" value="MFC3001913.1"/>
    <property type="molecule type" value="Genomic_DNA"/>
</dbReference>
<dbReference type="InterPro" id="IPR036465">
    <property type="entry name" value="vWFA_dom_sf"/>
</dbReference>
<protein>
    <submittedName>
        <fullName evidence="1">VWA domain-containing protein</fullName>
    </submittedName>
</protein>
<proteinExistence type="predicted"/>